<dbReference type="Proteomes" id="UP000231857">
    <property type="component" value="Unassembled WGS sequence"/>
</dbReference>
<dbReference type="Pfam" id="PF04116">
    <property type="entry name" value="FA_hydroxylase"/>
    <property type="match status" value="1"/>
</dbReference>
<dbReference type="InterPro" id="IPR006694">
    <property type="entry name" value="Fatty_acid_hydroxylase"/>
</dbReference>
<evidence type="ECO:0000256" key="1">
    <source>
        <dbReference type="ARBA" id="ARBA00004370"/>
    </source>
</evidence>
<proteinExistence type="predicted"/>
<evidence type="ECO:0000313" key="7">
    <source>
        <dbReference type="EMBL" id="PKA14952.1"/>
    </source>
</evidence>
<evidence type="ECO:0000256" key="5">
    <source>
        <dbReference type="SAM" id="Phobius"/>
    </source>
</evidence>
<name>A0ABX4PGQ6_9LEPT</name>
<dbReference type="EMBL" id="NPEI01000011">
    <property type="protein sequence ID" value="PKA14952.1"/>
    <property type="molecule type" value="Genomic_DNA"/>
</dbReference>
<feature type="transmembrane region" description="Helical" evidence="5">
    <location>
        <begin position="30"/>
        <end position="48"/>
    </location>
</feature>
<keyword evidence="3 5" id="KW-1133">Transmembrane helix</keyword>
<feature type="transmembrane region" description="Helical" evidence="5">
    <location>
        <begin position="166"/>
        <end position="192"/>
    </location>
</feature>
<evidence type="ECO:0000256" key="2">
    <source>
        <dbReference type="ARBA" id="ARBA00022692"/>
    </source>
</evidence>
<keyword evidence="8" id="KW-1185">Reference proteome</keyword>
<comment type="subcellular location">
    <subcellularLocation>
        <location evidence="1">Membrane</location>
    </subcellularLocation>
</comment>
<evidence type="ECO:0000256" key="4">
    <source>
        <dbReference type="ARBA" id="ARBA00023136"/>
    </source>
</evidence>
<dbReference type="PANTHER" id="PTHR11863">
    <property type="entry name" value="STEROL DESATURASE"/>
    <property type="match status" value="1"/>
</dbReference>
<reference evidence="7 8" key="1">
    <citation type="submission" date="2017-07" db="EMBL/GenBank/DDBJ databases">
        <title>Leptospira spp. isolated from tropical soils.</title>
        <authorList>
            <person name="Thibeaux R."/>
            <person name="Iraola G."/>
            <person name="Ferres I."/>
            <person name="Bierque E."/>
            <person name="Girault D."/>
            <person name="Soupe-Gilbert M.-E."/>
            <person name="Picardeau M."/>
            <person name="Goarant C."/>
        </authorList>
    </citation>
    <scope>NUCLEOTIDE SEQUENCE [LARGE SCALE GENOMIC DNA]</scope>
    <source>
        <strain evidence="7 8">ATI7-C-A2</strain>
    </source>
</reference>
<accession>A0ABX4PGQ6</accession>
<feature type="transmembrane region" description="Helical" evidence="5">
    <location>
        <begin position="101"/>
        <end position="122"/>
    </location>
</feature>
<evidence type="ECO:0000256" key="3">
    <source>
        <dbReference type="ARBA" id="ARBA00022989"/>
    </source>
</evidence>
<evidence type="ECO:0000313" key="8">
    <source>
        <dbReference type="Proteomes" id="UP000231857"/>
    </source>
</evidence>
<feature type="transmembrane region" description="Helical" evidence="5">
    <location>
        <begin position="68"/>
        <end position="89"/>
    </location>
</feature>
<feature type="transmembrane region" description="Helical" evidence="5">
    <location>
        <begin position="6"/>
        <end position="23"/>
    </location>
</feature>
<dbReference type="RefSeq" id="WP_100722836.1">
    <property type="nucleotide sequence ID" value="NZ_NPEG01000002.1"/>
</dbReference>
<feature type="domain" description="Fatty acid hydroxylase" evidence="6">
    <location>
        <begin position="109"/>
        <end position="241"/>
    </location>
</feature>
<evidence type="ECO:0000259" key="6">
    <source>
        <dbReference type="Pfam" id="PF04116"/>
    </source>
</evidence>
<keyword evidence="2 5" id="KW-0812">Transmembrane</keyword>
<comment type="caution">
    <text evidence="7">The sequence shown here is derived from an EMBL/GenBank/DDBJ whole genome shotgun (WGS) entry which is preliminary data.</text>
</comment>
<organism evidence="7 8">
    <name type="scientific">Leptospira haakeii</name>
    <dbReference type="NCBI Taxonomy" id="2023198"/>
    <lineage>
        <taxon>Bacteria</taxon>
        <taxon>Pseudomonadati</taxon>
        <taxon>Spirochaetota</taxon>
        <taxon>Spirochaetia</taxon>
        <taxon>Leptospirales</taxon>
        <taxon>Leptospiraceae</taxon>
        <taxon>Leptospira</taxon>
    </lineage>
</organism>
<gene>
    <name evidence="7" type="ORF">CH363_16325</name>
</gene>
<sequence length="276" mass="32084">MQVLRYSIYPLFMSIGVFLFFFLSGKIDPLVASLISILVLGSIVFYLERLLSYDPNWNRNIGDLFTDIIHNLVNFLFITFSFECIQALRSKTSFPSFLPEGLPYILQVLIAGIFIDLGMYWVHRLSHSVPFLWRLHSVHHSSERLYWLNGEKRHPIHAILEGSPGILLILILGASSQVVLGWLTILSIHLMFQHGNMDYKSGFLKYIFSVAELHRWHHRKKYRETQVNYGAVFSFWDRIFDSYLNGEGFVKGAEVGLERRTSFPKDYLGQLTEPFK</sequence>
<dbReference type="InterPro" id="IPR050307">
    <property type="entry name" value="Sterol_Desaturase_Related"/>
</dbReference>
<protein>
    <recommendedName>
        <fullName evidence="6">Fatty acid hydroxylase domain-containing protein</fullName>
    </recommendedName>
</protein>
<keyword evidence="4 5" id="KW-0472">Membrane</keyword>